<reference evidence="1" key="2">
    <citation type="journal article" date="2024" name="Plant">
        <title>Genomic evolution and insights into agronomic trait innovations of Sesamum species.</title>
        <authorList>
            <person name="Miao H."/>
            <person name="Wang L."/>
            <person name="Qu L."/>
            <person name="Liu H."/>
            <person name="Sun Y."/>
            <person name="Le M."/>
            <person name="Wang Q."/>
            <person name="Wei S."/>
            <person name="Zheng Y."/>
            <person name="Lin W."/>
            <person name="Duan Y."/>
            <person name="Cao H."/>
            <person name="Xiong S."/>
            <person name="Wang X."/>
            <person name="Wei L."/>
            <person name="Li C."/>
            <person name="Ma Q."/>
            <person name="Ju M."/>
            <person name="Zhao R."/>
            <person name="Li G."/>
            <person name="Mu C."/>
            <person name="Tian Q."/>
            <person name="Mei H."/>
            <person name="Zhang T."/>
            <person name="Gao T."/>
            <person name="Zhang H."/>
        </authorList>
    </citation>
    <scope>NUCLEOTIDE SEQUENCE</scope>
    <source>
        <strain evidence="1">G02</strain>
    </source>
</reference>
<sequence length="53" mass="5789">MSLGLPLLNPYLDKTATFNNGVNFAVASATTLDPSFYLVRGSPFHPFLVFVLN</sequence>
<dbReference type="EMBL" id="JACGWJ010000010">
    <property type="protein sequence ID" value="KAL0392585.1"/>
    <property type="molecule type" value="Genomic_DNA"/>
</dbReference>
<evidence type="ECO:0000313" key="1">
    <source>
        <dbReference type="EMBL" id="KAL0392585.1"/>
    </source>
</evidence>
<reference evidence="1" key="1">
    <citation type="submission" date="2020-06" db="EMBL/GenBank/DDBJ databases">
        <authorList>
            <person name="Li T."/>
            <person name="Hu X."/>
            <person name="Zhang T."/>
            <person name="Song X."/>
            <person name="Zhang H."/>
            <person name="Dai N."/>
            <person name="Sheng W."/>
            <person name="Hou X."/>
            <person name="Wei L."/>
        </authorList>
    </citation>
    <scope>NUCLEOTIDE SEQUENCE</scope>
    <source>
        <strain evidence="1">G02</strain>
        <tissue evidence="1">Leaf</tissue>
    </source>
</reference>
<protein>
    <submittedName>
        <fullName evidence="1">Uncharacterized protein</fullName>
    </submittedName>
</protein>
<dbReference type="AlphaFoldDB" id="A0AAW2SJ94"/>
<name>A0AAW2SJ94_SESRA</name>
<accession>A0AAW2SJ94</accession>
<proteinExistence type="predicted"/>
<gene>
    <name evidence="1" type="ORF">Sradi_2481300</name>
</gene>
<organism evidence="1">
    <name type="scientific">Sesamum radiatum</name>
    <name type="common">Black benniseed</name>
    <dbReference type="NCBI Taxonomy" id="300843"/>
    <lineage>
        <taxon>Eukaryota</taxon>
        <taxon>Viridiplantae</taxon>
        <taxon>Streptophyta</taxon>
        <taxon>Embryophyta</taxon>
        <taxon>Tracheophyta</taxon>
        <taxon>Spermatophyta</taxon>
        <taxon>Magnoliopsida</taxon>
        <taxon>eudicotyledons</taxon>
        <taxon>Gunneridae</taxon>
        <taxon>Pentapetalae</taxon>
        <taxon>asterids</taxon>
        <taxon>lamiids</taxon>
        <taxon>Lamiales</taxon>
        <taxon>Pedaliaceae</taxon>
        <taxon>Sesamum</taxon>
    </lineage>
</organism>
<comment type="caution">
    <text evidence="1">The sequence shown here is derived from an EMBL/GenBank/DDBJ whole genome shotgun (WGS) entry which is preliminary data.</text>
</comment>